<gene>
    <name evidence="1" type="ORF">K1T71_000554</name>
</gene>
<comment type="caution">
    <text evidence="1">The sequence shown here is derived from an EMBL/GenBank/DDBJ whole genome shotgun (WGS) entry which is preliminary data.</text>
</comment>
<dbReference type="EMBL" id="CM034387">
    <property type="protein sequence ID" value="KAJ0184131.1"/>
    <property type="molecule type" value="Genomic_DNA"/>
</dbReference>
<evidence type="ECO:0000313" key="1">
    <source>
        <dbReference type="EMBL" id="KAJ0184131.1"/>
    </source>
</evidence>
<proteinExistence type="predicted"/>
<name>A0ACC1DJX4_9NEOP</name>
<organism evidence="1 2">
    <name type="scientific">Dendrolimus kikuchii</name>
    <dbReference type="NCBI Taxonomy" id="765133"/>
    <lineage>
        <taxon>Eukaryota</taxon>
        <taxon>Metazoa</taxon>
        <taxon>Ecdysozoa</taxon>
        <taxon>Arthropoda</taxon>
        <taxon>Hexapoda</taxon>
        <taxon>Insecta</taxon>
        <taxon>Pterygota</taxon>
        <taxon>Neoptera</taxon>
        <taxon>Endopterygota</taxon>
        <taxon>Lepidoptera</taxon>
        <taxon>Glossata</taxon>
        <taxon>Ditrysia</taxon>
        <taxon>Bombycoidea</taxon>
        <taxon>Lasiocampidae</taxon>
        <taxon>Dendrolimus</taxon>
    </lineage>
</organism>
<accession>A0ACC1DJX4</accession>
<reference evidence="1 2" key="1">
    <citation type="journal article" date="2021" name="Front. Genet.">
        <title>Chromosome-Level Genome Assembly Reveals Significant Gene Expansion in the Toll and IMD Signaling Pathways of Dendrolimus kikuchii.</title>
        <authorList>
            <person name="Zhou J."/>
            <person name="Wu P."/>
            <person name="Xiong Z."/>
            <person name="Liu N."/>
            <person name="Zhao N."/>
            <person name="Ji M."/>
            <person name="Qiu Y."/>
            <person name="Yang B."/>
        </authorList>
    </citation>
    <scope>NUCLEOTIDE SEQUENCE [LARGE SCALE GENOMIC DNA]</scope>
    <source>
        <strain evidence="1">Ann1</strain>
    </source>
</reference>
<evidence type="ECO:0000313" key="2">
    <source>
        <dbReference type="Proteomes" id="UP000824533"/>
    </source>
</evidence>
<dbReference type="Proteomes" id="UP000824533">
    <property type="component" value="Linkage Group LG01"/>
</dbReference>
<protein>
    <submittedName>
        <fullName evidence="1">Uncharacterized protein</fullName>
    </submittedName>
</protein>
<sequence>MHSSEDSARASCSTAMENYSPPAYAEAHPELASGLSEPEHGDGAPGAQTQPVTVRVIETAKAMITEEAAPKKAKRRSRRSSTPTKR</sequence>
<keyword evidence="2" id="KW-1185">Reference proteome</keyword>